<protein>
    <submittedName>
        <fullName evidence="1">Reactivating factor for ethanolamine ammonia lyase</fullName>
    </submittedName>
</protein>
<comment type="caution">
    <text evidence="1">The sequence shown here is derived from an EMBL/GenBank/DDBJ whole genome shotgun (WGS) entry which is preliminary data.</text>
</comment>
<dbReference type="Proteomes" id="UP000223370">
    <property type="component" value="Unassembled WGS sequence"/>
</dbReference>
<dbReference type="SUPFAM" id="SSF53067">
    <property type="entry name" value="Actin-like ATPase domain"/>
    <property type="match status" value="1"/>
</dbReference>
<dbReference type="InterPro" id="IPR009377">
    <property type="entry name" value="EutA"/>
</dbReference>
<proteinExistence type="predicted"/>
<keyword evidence="2" id="KW-1185">Reference proteome</keyword>
<accession>A0A1Z5J2Q2</accession>
<dbReference type="PIRSF" id="PIRSF012293">
    <property type="entry name" value="EutA"/>
    <property type="match status" value="1"/>
</dbReference>
<sequence>MVEKLRTVGIDIGTSTTSLIIAELTITDISAGFSLPQLAISHKRIIYRSPVIFTPLLSETQIDAAQLKQFVTSQYHRAHVTKSSFKLGAIIMTGETARKANADRVLHALSEYAGDFVCATAGPGLESVIAGKSAAHSLLTQPDPQPVINFDIGGGTTNLAYFVNGDCQDTACFDIGGRLIRLDHDSNVITYIAPKIQQLITQLDLPIRLGAVTSVSQLQPLINAMVALLENTIGLGDPVAYFNQFVTDKSLQPVPSTVRLTFSGGVADCLVDQLPVDSFRYGDIGLLLGHTLKQSLLFKERVVCPADETIQATVIGAGSQSMILSGSTINYDRSTLPLKNLPVVKVSQSLKEYSPETVVANIQQQLSLFEQSVIALALGPVTATFEGLQQWVAVILKSMNASIKDRQPLIIVTQENVAQALGNSLRSQLPPNYPVVVLDQISASSGDYLDVGLPVAGGEAVPVIVKTLIFS</sequence>
<keyword evidence="1" id="KW-0456">Lyase</keyword>
<evidence type="ECO:0000313" key="2">
    <source>
        <dbReference type="Proteomes" id="UP000223370"/>
    </source>
</evidence>
<dbReference type="GO" id="GO:0016829">
    <property type="term" value="F:lyase activity"/>
    <property type="evidence" value="ECO:0007669"/>
    <property type="project" value="UniProtKB-KW"/>
</dbReference>
<dbReference type="PANTHER" id="PTHR32432">
    <property type="entry name" value="CELL DIVISION PROTEIN FTSA-RELATED"/>
    <property type="match status" value="1"/>
</dbReference>
<dbReference type="OrthoDB" id="1542at2"/>
<reference evidence="1 2" key="1">
    <citation type="submission" date="2015-11" db="EMBL/GenBank/DDBJ databases">
        <title>Draft genome sequences of new species of the genus Lactobacillus isolated from orchardgrass silage.</title>
        <authorList>
            <person name="Tohno M."/>
            <person name="Tanizawa Y."/>
            <person name="Arita M."/>
        </authorList>
    </citation>
    <scope>NUCLEOTIDE SEQUENCE [LARGE SCALE GENOMIC DNA]</scope>
    <source>
        <strain evidence="1 2">IWT5</strain>
    </source>
</reference>
<dbReference type="InterPro" id="IPR050696">
    <property type="entry name" value="FtsA/MreB"/>
</dbReference>
<dbReference type="InterPro" id="IPR043129">
    <property type="entry name" value="ATPase_NBD"/>
</dbReference>
<name>A0A1Z5J2Q2_9LACO</name>
<gene>
    <name evidence="1" type="ORF">IWT5_01332</name>
</gene>
<dbReference type="AlphaFoldDB" id="A0A1Z5J2Q2"/>
<dbReference type="EMBL" id="BCMJ01000004">
    <property type="protein sequence ID" value="GAX08179.1"/>
    <property type="molecule type" value="Genomic_DNA"/>
</dbReference>
<dbReference type="Pfam" id="PF06277">
    <property type="entry name" value="EutA"/>
    <property type="match status" value="1"/>
</dbReference>
<organism evidence="1 2">
    <name type="scientific">Secundilactobacillus silagincola</name>
    <dbReference type="NCBI Taxonomy" id="1714681"/>
    <lineage>
        <taxon>Bacteria</taxon>
        <taxon>Bacillati</taxon>
        <taxon>Bacillota</taxon>
        <taxon>Bacilli</taxon>
        <taxon>Lactobacillales</taxon>
        <taxon>Lactobacillaceae</taxon>
        <taxon>Secundilactobacillus</taxon>
    </lineage>
</organism>
<dbReference type="PANTHER" id="PTHR32432:SF13">
    <property type="entry name" value="ETHANOLAMINE AMMONIA-LYASE REACTIVASE EUTA"/>
    <property type="match status" value="1"/>
</dbReference>
<evidence type="ECO:0000313" key="1">
    <source>
        <dbReference type="EMBL" id="GAX08179.1"/>
    </source>
</evidence>